<evidence type="ECO:0000256" key="5">
    <source>
        <dbReference type="ARBA" id="ARBA00022771"/>
    </source>
</evidence>
<feature type="compositionally biased region" description="Low complexity" evidence="8">
    <location>
        <begin position="145"/>
        <end position="160"/>
    </location>
</feature>
<proteinExistence type="predicted"/>
<keyword evidence="6" id="KW-0833">Ubl conjugation pathway</keyword>
<reference evidence="10" key="1">
    <citation type="submission" date="2025-08" db="UniProtKB">
        <authorList>
            <consortium name="RefSeq"/>
        </authorList>
    </citation>
    <scope>IDENTIFICATION</scope>
    <source>
        <tissue evidence="10">Leaves</tissue>
    </source>
</reference>
<evidence type="ECO:0000256" key="8">
    <source>
        <dbReference type="SAM" id="MobiDB-lite"/>
    </source>
</evidence>
<dbReference type="GeneID" id="109012710"/>
<evidence type="ECO:0000256" key="6">
    <source>
        <dbReference type="ARBA" id="ARBA00022786"/>
    </source>
</evidence>
<evidence type="ECO:0000256" key="4">
    <source>
        <dbReference type="ARBA" id="ARBA00022723"/>
    </source>
</evidence>
<dbReference type="Gene3D" id="3.30.40.10">
    <property type="entry name" value="Zinc/RING finger domain, C3HC4 (zinc finger)"/>
    <property type="match status" value="1"/>
</dbReference>
<dbReference type="RefSeq" id="XP_018850052.1">
    <property type="nucleotide sequence ID" value="XM_018994507.2"/>
</dbReference>
<dbReference type="PANTHER" id="PTHR22937:SF222">
    <property type="entry name" value="RING-TYPE E3 UBIQUITIN TRANSFERASE"/>
    <property type="match status" value="1"/>
</dbReference>
<dbReference type="PROSITE" id="PS50089">
    <property type="entry name" value="ZF_RING_2"/>
    <property type="match status" value="1"/>
</dbReference>
<dbReference type="SMART" id="SM00184">
    <property type="entry name" value="RING"/>
    <property type="match status" value="1"/>
</dbReference>
<dbReference type="CDD" id="cd16469">
    <property type="entry name" value="RING-H2_RNF24-like"/>
    <property type="match status" value="1"/>
</dbReference>
<accession>A0A2I4H1N0</accession>
<keyword evidence="3" id="KW-0808">Transferase</keyword>
<dbReference type="EC" id="2.3.2.27" evidence="2"/>
<keyword evidence="5" id="KW-0863">Zinc-finger</keyword>
<feature type="region of interest" description="Disordered" evidence="8">
    <location>
        <begin position="99"/>
        <end position="166"/>
    </location>
</feature>
<dbReference type="KEGG" id="jre:109012710"/>
<dbReference type="SUPFAM" id="SSF57850">
    <property type="entry name" value="RING/U-box"/>
    <property type="match status" value="1"/>
</dbReference>
<gene>
    <name evidence="10" type="primary">LOC109012710</name>
</gene>
<feature type="compositionally biased region" description="Basic and acidic residues" evidence="8">
    <location>
        <begin position="119"/>
        <end position="141"/>
    </location>
</feature>
<evidence type="ECO:0000313" key="9">
    <source>
        <dbReference type="Proteomes" id="UP000235220"/>
    </source>
</evidence>
<keyword evidence="7" id="KW-0862">Zinc</keyword>
<evidence type="ECO:0000313" key="10">
    <source>
        <dbReference type="RefSeq" id="XP_018850052.1"/>
    </source>
</evidence>
<dbReference type="GO" id="GO:0061630">
    <property type="term" value="F:ubiquitin protein ligase activity"/>
    <property type="evidence" value="ECO:0000318"/>
    <property type="project" value="GO_Central"/>
</dbReference>
<dbReference type="PANTHER" id="PTHR22937">
    <property type="entry name" value="E3 UBIQUITIN-PROTEIN LIGASE RNF165"/>
    <property type="match status" value="1"/>
</dbReference>
<feature type="compositionally biased region" description="Basic residues" evidence="8">
    <location>
        <begin position="307"/>
        <end position="317"/>
    </location>
</feature>
<dbReference type="InterPro" id="IPR001841">
    <property type="entry name" value="Znf_RING"/>
</dbReference>
<feature type="region of interest" description="Disordered" evidence="8">
    <location>
        <begin position="288"/>
        <end position="317"/>
    </location>
</feature>
<dbReference type="InterPro" id="IPR045191">
    <property type="entry name" value="MBR1/2-like"/>
</dbReference>
<evidence type="ECO:0000256" key="1">
    <source>
        <dbReference type="ARBA" id="ARBA00000900"/>
    </source>
</evidence>
<dbReference type="FunCoup" id="A0A2I4H1N0">
    <property type="interactions" value="2023"/>
</dbReference>
<protein>
    <recommendedName>
        <fullName evidence="2">RING-type E3 ubiquitin transferase</fullName>
        <ecNumber evidence="2">2.3.2.27</ecNumber>
    </recommendedName>
</protein>
<dbReference type="GO" id="GO:0005634">
    <property type="term" value="C:nucleus"/>
    <property type="evidence" value="ECO:0000318"/>
    <property type="project" value="GO_Central"/>
</dbReference>
<evidence type="ECO:0000256" key="2">
    <source>
        <dbReference type="ARBA" id="ARBA00012483"/>
    </source>
</evidence>
<organism evidence="9 10">
    <name type="scientific">Juglans regia</name>
    <name type="common">English walnut</name>
    <dbReference type="NCBI Taxonomy" id="51240"/>
    <lineage>
        <taxon>Eukaryota</taxon>
        <taxon>Viridiplantae</taxon>
        <taxon>Streptophyta</taxon>
        <taxon>Embryophyta</taxon>
        <taxon>Tracheophyta</taxon>
        <taxon>Spermatophyta</taxon>
        <taxon>Magnoliopsida</taxon>
        <taxon>eudicotyledons</taxon>
        <taxon>Gunneridae</taxon>
        <taxon>Pentapetalae</taxon>
        <taxon>rosids</taxon>
        <taxon>fabids</taxon>
        <taxon>Fagales</taxon>
        <taxon>Juglandaceae</taxon>
        <taxon>Juglans</taxon>
    </lineage>
</organism>
<keyword evidence="9" id="KW-1185">Reference proteome</keyword>
<evidence type="ECO:0000256" key="7">
    <source>
        <dbReference type="ARBA" id="ARBA00022833"/>
    </source>
</evidence>
<dbReference type="STRING" id="51240.A0A2I4H1N0"/>
<name>A0A2I4H1N0_JUGRE</name>
<comment type="catalytic activity">
    <reaction evidence="1">
        <text>S-ubiquitinyl-[E2 ubiquitin-conjugating enzyme]-L-cysteine + [acceptor protein]-L-lysine = [E2 ubiquitin-conjugating enzyme]-L-cysteine + N(6)-ubiquitinyl-[acceptor protein]-L-lysine.</text>
        <dbReference type="EC" id="2.3.2.27"/>
    </reaction>
</comment>
<dbReference type="OrthoDB" id="8062037at2759"/>
<keyword evidence="4" id="KW-0479">Metal-binding</keyword>
<dbReference type="Pfam" id="PF13639">
    <property type="entry name" value="zf-RING_2"/>
    <property type="match status" value="1"/>
</dbReference>
<dbReference type="AlphaFoldDB" id="A0A2I4H1N0"/>
<dbReference type="FunFam" id="3.30.40.10:FF:000615">
    <property type="entry name" value="E3 ubiquitin ligase BIG BROTHER"/>
    <property type="match status" value="1"/>
</dbReference>
<feature type="compositionally biased region" description="Low complexity" evidence="8">
    <location>
        <begin position="99"/>
        <end position="110"/>
    </location>
</feature>
<sequence>MGQRNKLCTNQMTDFESGRHCQNYIRPENPASFTQPNIRTMASASDNAANVDAQFVVHHCDNVINHGMTQFNEIQDHHNLGVAPATNFCCSESSDMTSSSGASSQLSSSSNYGVMGGSADEHGRNSHSRDDVRVPRERKYSEGISGSFQHGNSSSSFSSSVAPSNNRHPEGVVVIDSAPFALPEYRGPRFPSIIRVGHPSSLRNRSGFTGMDFLRFHDHTQLIQDNNTVQYIQPAGTLSLDQQLSSHPGYRGTSSWNQASATPYVHVITGSNVNGGSMDTRSIGMQRYHETAGSSSSPSFPHPPPINHRHHNHHHPNRPMQGVRGQNINSHPQVAAASYRIPTNPSRSALRPAHNSLEMGYRHLVSVQSTGLQIYHPHRRGFVPEATLRQHSLQHLRVLRVADETAVIDLPEFYQVVNLMDHNRDTRLDVEEHVSYEELLALGEQIGNVSTGLSMEMITSQLRTKTYESFATINNLEEATCEDQEADLCVICQDEYKNQENIGLLDCGHEYHADCLKKWLLVRNVCPICKSKALTTGRKDA</sequence>
<dbReference type="InterPro" id="IPR013083">
    <property type="entry name" value="Znf_RING/FYVE/PHD"/>
</dbReference>
<dbReference type="Proteomes" id="UP000235220">
    <property type="component" value="Chromosome 2"/>
</dbReference>
<dbReference type="GO" id="GO:0008270">
    <property type="term" value="F:zinc ion binding"/>
    <property type="evidence" value="ECO:0007669"/>
    <property type="project" value="UniProtKB-KW"/>
</dbReference>
<dbReference type="Gramene" id="Jr02_21420_p1">
    <property type="protein sequence ID" value="cds.Jr02_21420_p1"/>
    <property type="gene ID" value="Jr02_21420"/>
</dbReference>
<evidence type="ECO:0000256" key="3">
    <source>
        <dbReference type="ARBA" id="ARBA00022679"/>
    </source>
</evidence>